<dbReference type="eggNOG" id="COG0404">
    <property type="taxonomic scope" value="Bacteria"/>
</dbReference>
<dbReference type="Gene3D" id="3.30.1360.120">
    <property type="entry name" value="Probable tRNA modification gtpase trme, domain 1"/>
    <property type="match status" value="1"/>
</dbReference>
<proteinExistence type="predicted"/>
<sequence>MKRLSPAHGLLPRDGFEWGEVRGMPAPLKAVQLPDTWLADLSPLLRVLVKGGDAAGWMRAHELPVSEDWFVCQDLPQFGPDAFLARTGNAEFLLHDGPSGGLARHLGPLSEGLDNGTRILVRDDQEIALGGEHAAQLMAEFCSLDLASVGDALLYTRVAGVGVWLRVEPGPVYRMGCEPSYGEYLFETLMHGVHDMQGEVIGFSDFYISREDKK</sequence>
<dbReference type="HOGENOM" id="CLU_105358_0_0_6"/>
<dbReference type="InterPro" id="IPR027266">
    <property type="entry name" value="TrmE/GcvT-like"/>
</dbReference>
<dbReference type="EMBL" id="CP001339">
    <property type="protein sequence ID" value="ACL72780.1"/>
    <property type="molecule type" value="Genomic_DNA"/>
</dbReference>
<protein>
    <submittedName>
        <fullName evidence="1">Uncharacterized protein</fullName>
    </submittedName>
</protein>
<dbReference type="AlphaFoldDB" id="B8GS76"/>
<accession>B8GS76</accession>
<dbReference type="Proteomes" id="UP000002383">
    <property type="component" value="Chromosome"/>
</dbReference>
<reference evidence="1 2" key="1">
    <citation type="journal article" date="2011" name="Stand. Genomic Sci.">
        <title>Complete genome sequence of 'Thioalkalivibrio sulfidophilus' HL-EbGr7.</title>
        <authorList>
            <person name="Muyzer G."/>
            <person name="Sorokin D.Y."/>
            <person name="Mavromatis K."/>
            <person name="Lapidus A."/>
            <person name="Clum A."/>
            <person name="Ivanova N."/>
            <person name="Pati A."/>
            <person name="d'Haeseleer P."/>
            <person name="Woyke T."/>
            <person name="Kyrpides N.C."/>
        </authorList>
    </citation>
    <scope>NUCLEOTIDE SEQUENCE [LARGE SCALE GENOMIC DNA]</scope>
    <source>
        <strain evidence="1 2">HL-EbGR7</strain>
    </source>
</reference>
<organism evidence="1 2">
    <name type="scientific">Thioalkalivibrio sulfidiphilus (strain HL-EbGR7)</name>
    <dbReference type="NCBI Taxonomy" id="396588"/>
    <lineage>
        <taxon>Bacteria</taxon>
        <taxon>Pseudomonadati</taxon>
        <taxon>Pseudomonadota</taxon>
        <taxon>Gammaproteobacteria</taxon>
        <taxon>Chromatiales</taxon>
        <taxon>Ectothiorhodospiraceae</taxon>
        <taxon>Thioalkalivibrio</taxon>
    </lineage>
</organism>
<keyword evidence="2" id="KW-1185">Reference proteome</keyword>
<evidence type="ECO:0000313" key="2">
    <source>
        <dbReference type="Proteomes" id="UP000002383"/>
    </source>
</evidence>
<name>B8GS76_THISH</name>
<gene>
    <name evidence="1" type="ordered locus">Tgr7_1697</name>
</gene>
<evidence type="ECO:0000313" key="1">
    <source>
        <dbReference type="EMBL" id="ACL72780.1"/>
    </source>
</evidence>
<dbReference type="RefSeq" id="WP_012638263.1">
    <property type="nucleotide sequence ID" value="NC_011901.1"/>
</dbReference>
<dbReference type="SUPFAM" id="SSF103025">
    <property type="entry name" value="Folate-binding domain"/>
    <property type="match status" value="1"/>
</dbReference>
<dbReference type="STRING" id="396588.Tgr7_1697"/>
<dbReference type="KEGG" id="tgr:Tgr7_1697"/>
<dbReference type="OrthoDB" id="5781255at2"/>